<accession>A0A6A6W1G7</accession>
<dbReference type="Proteomes" id="UP000799437">
    <property type="component" value="Unassembled WGS sequence"/>
</dbReference>
<dbReference type="EMBL" id="ML996575">
    <property type="protein sequence ID" value="KAF2756375.1"/>
    <property type="molecule type" value="Genomic_DNA"/>
</dbReference>
<dbReference type="AlphaFoldDB" id="A0A6A6W1G7"/>
<evidence type="ECO:0008006" key="3">
    <source>
        <dbReference type="Google" id="ProtNLM"/>
    </source>
</evidence>
<dbReference type="RefSeq" id="XP_033598826.1">
    <property type="nucleotide sequence ID" value="XM_033749825.1"/>
</dbReference>
<name>A0A6A6W1G7_9PEZI</name>
<gene>
    <name evidence="1" type="ORF">EJ05DRAFT_63661</name>
</gene>
<dbReference type="InterPro" id="IPR038071">
    <property type="entry name" value="UROD/MetE-like_sf"/>
</dbReference>
<sequence>MTQVHPVLLLGSSPYTSTSEAITRFCKALPTLSRVSDGETNERSCFTLWQRRVFPPEILTNRFMPDTPQIHDPDFVLTFESLKPTGYADAALTSYPIFCSLRAQGIVPSHARFQVCLPSPINAVLAWVREPYMALAEKLYMRLILTDLAKIQHAIPPHDLCIQWDIPQEIAHMEHTYNPPRAGGFGWDVMLPWYDDVREHICAELRVLGDAVHEDAELGFHLCYGDFGGVHCVEPLDAGILVEVINGIAANVARRVSYYHIPVPRNRVDAGYFEPLRMLSMRARESTLFLGLVHAHDEEGTRERIETAKRVLGHAEFGISTECGLGRAKAENLASIFKICRRCSVSRSEAHIRL</sequence>
<keyword evidence="2" id="KW-1185">Reference proteome</keyword>
<organism evidence="1 2">
    <name type="scientific">Pseudovirgaria hyperparasitica</name>
    <dbReference type="NCBI Taxonomy" id="470096"/>
    <lineage>
        <taxon>Eukaryota</taxon>
        <taxon>Fungi</taxon>
        <taxon>Dikarya</taxon>
        <taxon>Ascomycota</taxon>
        <taxon>Pezizomycotina</taxon>
        <taxon>Dothideomycetes</taxon>
        <taxon>Dothideomycetes incertae sedis</taxon>
        <taxon>Acrospermales</taxon>
        <taxon>Acrospermaceae</taxon>
        <taxon>Pseudovirgaria</taxon>
    </lineage>
</organism>
<evidence type="ECO:0000313" key="1">
    <source>
        <dbReference type="EMBL" id="KAF2756375.1"/>
    </source>
</evidence>
<protein>
    <recommendedName>
        <fullName evidence="3">UROD/MetE-like protein</fullName>
    </recommendedName>
</protein>
<reference evidence="1" key="1">
    <citation type="journal article" date="2020" name="Stud. Mycol.">
        <title>101 Dothideomycetes genomes: a test case for predicting lifestyles and emergence of pathogens.</title>
        <authorList>
            <person name="Haridas S."/>
            <person name="Albert R."/>
            <person name="Binder M."/>
            <person name="Bloem J."/>
            <person name="Labutti K."/>
            <person name="Salamov A."/>
            <person name="Andreopoulos B."/>
            <person name="Baker S."/>
            <person name="Barry K."/>
            <person name="Bills G."/>
            <person name="Bluhm B."/>
            <person name="Cannon C."/>
            <person name="Castanera R."/>
            <person name="Culley D."/>
            <person name="Daum C."/>
            <person name="Ezra D."/>
            <person name="Gonzalez J."/>
            <person name="Henrissat B."/>
            <person name="Kuo A."/>
            <person name="Liang C."/>
            <person name="Lipzen A."/>
            <person name="Lutzoni F."/>
            <person name="Magnuson J."/>
            <person name="Mondo S."/>
            <person name="Nolan M."/>
            <person name="Ohm R."/>
            <person name="Pangilinan J."/>
            <person name="Park H.-J."/>
            <person name="Ramirez L."/>
            <person name="Alfaro M."/>
            <person name="Sun H."/>
            <person name="Tritt A."/>
            <person name="Yoshinaga Y."/>
            <person name="Zwiers L.-H."/>
            <person name="Turgeon B."/>
            <person name="Goodwin S."/>
            <person name="Spatafora J."/>
            <person name="Crous P."/>
            <person name="Grigoriev I."/>
        </authorList>
    </citation>
    <scope>NUCLEOTIDE SEQUENCE</scope>
    <source>
        <strain evidence="1">CBS 121739</strain>
    </source>
</reference>
<proteinExistence type="predicted"/>
<dbReference type="Gene3D" id="3.20.20.210">
    <property type="match status" value="1"/>
</dbReference>
<evidence type="ECO:0000313" key="2">
    <source>
        <dbReference type="Proteomes" id="UP000799437"/>
    </source>
</evidence>
<dbReference type="SUPFAM" id="SSF51726">
    <property type="entry name" value="UROD/MetE-like"/>
    <property type="match status" value="1"/>
</dbReference>
<dbReference type="GeneID" id="54490879"/>
<dbReference type="OrthoDB" id="5422863at2759"/>